<accession>A0A6V7WSP7</accession>
<keyword evidence="9" id="KW-0393">Immunoglobulin domain</keyword>
<dbReference type="InterPro" id="IPR036179">
    <property type="entry name" value="Ig-like_dom_sf"/>
</dbReference>
<keyword evidence="7" id="KW-0675">Receptor</keyword>
<dbReference type="Pfam" id="PF25609">
    <property type="entry name" value="Unc5_NetrinR_N"/>
    <property type="match status" value="1"/>
</dbReference>
<dbReference type="SMART" id="SM00408">
    <property type="entry name" value="IGc2"/>
    <property type="match status" value="1"/>
</dbReference>
<dbReference type="InterPro" id="IPR007110">
    <property type="entry name" value="Ig-like_dom"/>
</dbReference>
<dbReference type="SUPFAM" id="SSF48726">
    <property type="entry name" value="Immunoglobulin"/>
    <property type="match status" value="1"/>
</dbReference>
<proteinExistence type="inferred from homology"/>
<gene>
    <name evidence="11" type="ORF">MENT_LOCUS42768</name>
</gene>
<dbReference type="InterPro" id="IPR003599">
    <property type="entry name" value="Ig_sub"/>
</dbReference>
<sequence length="281" mass="32343">MTTNSPPSSIASSSHLMRFVEQPQSEWIVRSRPAHLRCIAINAQRIRVKCNSNWLNDERIYLERFADPTSNEPSIRANVEIQRAELDAWKNLMKRRMKIWIDEENERKTKTQIQLKDTKQSIIRSDIARIRLAYLRKHFNQVPISQRVHEGKTVQLQCHPPEGDPKPEIYWHKNGQQLFLADPFGNGKKEKQQNNHQNLIQAGDGSLILSSTHLSDSGNYSCEARNPARRVFTEPAHVTVYVDGSWSPWTEWEGHCTTIDSSNSIDCPVLLSQVIILSNIL</sequence>
<evidence type="ECO:0000256" key="9">
    <source>
        <dbReference type="ARBA" id="ARBA00023319"/>
    </source>
</evidence>
<dbReference type="PANTHER" id="PTHR10075:SF100">
    <property type="entry name" value="FASCICLIN-2"/>
    <property type="match status" value="1"/>
</dbReference>
<dbReference type="InterPro" id="IPR003598">
    <property type="entry name" value="Ig_sub2"/>
</dbReference>
<comment type="caution">
    <text evidence="11">The sequence shown here is derived from an EMBL/GenBank/DDBJ whole genome shotgun (WGS) entry which is preliminary data.</text>
</comment>
<dbReference type="Pfam" id="PF13927">
    <property type="entry name" value="Ig_3"/>
    <property type="match status" value="1"/>
</dbReference>
<dbReference type="FunFam" id="2.60.40.10:FF:000032">
    <property type="entry name" value="palladin isoform X1"/>
    <property type="match status" value="1"/>
</dbReference>
<dbReference type="GO" id="GO:0098632">
    <property type="term" value="F:cell-cell adhesion mediator activity"/>
    <property type="evidence" value="ECO:0007669"/>
    <property type="project" value="TreeGrafter"/>
</dbReference>
<dbReference type="Proteomes" id="UP000580250">
    <property type="component" value="Unassembled WGS sequence"/>
</dbReference>
<keyword evidence="5" id="KW-0472">Membrane</keyword>
<evidence type="ECO:0000256" key="4">
    <source>
        <dbReference type="ARBA" id="ARBA00022737"/>
    </source>
</evidence>
<feature type="domain" description="Ig-like" evidence="10">
    <location>
        <begin position="137"/>
        <end position="239"/>
    </location>
</feature>
<dbReference type="OrthoDB" id="5973910at2759"/>
<evidence type="ECO:0000259" key="10">
    <source>
        <dbReference type="PROSITE" id="PS50835"/>
    </source>
</evidence>
<dbReference type="PANTHER" id="PTHR10075">
    <property type="entry name" value="BASIGIN RELATED"/>
    <property type="match status" value="1"/>
</dbReference>
<keyword evidence="4" id="KW-0677">Repeat</keyword>
<keyword evidence="3" id="KW-0217">Developmental protein</keyword>
<evidence type="ECO:0000313" key="11">
    <source>
        <dbReference type="EMBL" id="CAD2190013.1"/>
    </source>
</evidence>
<evidence type="ECO:0000256" key="7">
    <source>
        <dbReference type="ARBA" id="ARBA00023170"/>
    </source>
</evidence>
<comment type="similarity">
    <text evidence="2">Belongs to the unc-5 family.</text>
</comment>
<dbReference type="AlphaFoldDB" id="A0A6V7WSP7"/>
<protein>
    <recommendedName>
        <fullName evidence="10">Ig-like domain-containing protein</fullName>
    </recommendedName>
</protein>
<name>A0A6V7WSP7_MELEN</name>
<dbReference type="GO" id="GO:0030424">
    <property type="term" value="C:axon"/>
    <property type="evidence" value="ECO:0007669"/>
    <property type="project" value="TreeGrafter"/>
</dbReference>
<evidence type="ECO:0000256" key="1">
    <source>
        <dbReference type="ARBA" id="ARBA00004479"/>
    </source>
</evidence>
<dbReference type="GO" id="GO:0007411">
    <property type="term" value="P:axon guidance"/>
    <property type="evidence" value="ECO:0007669"/>
    <property type="project" value="TreeGrafter"/>
</dbReference>
<keyword evidence="8" id="KW-0325">Glycoprotein</keyword>
<dbReference type="GO" id="GO:0005886">
    <property type="term" value="C:plasma membrane"/>
    <property type="evidence" value="ECO:0007669"/>
    <property type="project" value="TreeGrafter"/>
</dbReference>
<evidence type="ECO:0000256" key="8">
    <source>
        <dbReference type="ARBA" id="ARBA00023180"/>
    </source>
</evidence>
<evidence type="ECO:0000313" key="12">
    <source>
        <dbReference type="Proteomes" id="UP000580250"/>
    </source>
</evidence>
<dbReference type="InterPro" id="IPR057755">
    <property type="entry name" value="UNC5A-D-like_N"/>
</dbReference>
<evidence type="ECO:0000256" key="2">
    <source>
        <dbReference type="ARBA" id="ARBA00009844"/>
    </source>
</evidence>
<dbReference type="Gene3D" id="2.60.40.10">
    <property type="entry name" value="Immunoglobulins"/>
    <property type="match status" value="2"/>
</dbReference>
<keyword evidence="6" id="KW-1015">Disulfide bond</keyword>
<dbReference type="PROSITE" id="PS50835">
    <property type="entry name" value="IG_LIKE"/>
    <property type="match status" value="1"/>
</dbReference>
<evidence type="ECO:0000256" key="6">
    <source>
        <dbReference type="ARBA" id="ARBA00023157"/>
    </source>
</evidence>
<evidence type="ECO:0000256" key="5">
    <source>
        <dbReference type="ARBA" id="ARBA00023136"/>
    </source>
</evidence>
<dbReference type="GO" id="GO:0007156">
    <property type="term" value="P:homophilic cell adhesion via plasma membrane adhesion molecules"/>
    <property type="evidence" value="ECO:0007669"/>
    <property type="project" value="TreeGrafter"/>
</dbReference>
<dbReference type="EMBL" id="CAJEWN010000782">
    <property type="protein sequence ID" value="CAD2190013.1"/>
    <property type="molecule type" value="Genomic_DNA"/>
</dbReference>
<dbReference type="InterPro" id="IPR013783">
    <property type="entry name" value="Ig-like_fold"/>
</dbReference>
<comment type="subcellular location">
    <subcellularLocation>
        <location evidence="1">Membrane</location>
        <topology evidence="1">Single-pass type I membrane protein</topology>
    </subcellularLocation>
</comment>
<organism evidence="11 12">
    <name type="scientific">Meloidogyne enterolobii</name>
    <name type="common">Root-knot nematode worm</name>
    <name type="synonym">Meloidogyne mayaguensis</name>
    <dbReference type="NCBI Taxonomy" id="390850"/>
    <lineage>
        <taxon>Eukaryota</taxon>
        <taxon>Metazoa</taxon>
        <taxon>Ecdysozoa</taxon>
        <taxon>Nematoda</taxon>
        <taxon>Chromadorea</taxon>
        <taxon>Rhabditida</taxon>
        <taxon>Tylenchina</taxon>
        <taxon>Tylenchomorpha</taxon>
        <taxon>Tylenchoidea</taxon>
        <taxon>Meloidogynidae</taxon>
        <taxon>Meloidogyninae</taxon>
        <taxon>Meloidogyne</taxon>
    </lineage>
</organism>
<dbReference type="SMART" id="SM00409">
    <property type="entry name" value="IG"/>
    <property type="match status" value="1"/>
</dbReference>
<evidence type="ECO:0000256" key="3">
    <source>
        <dbReference type="ARBA" id="ARBA00022473"/>
    </source>
</evidence>
<reference evidence="11 12" key="1">
    <citation type="submission" date="2020-08" db="EMBL/GenBank/DDBJ databases">
        <authorList>
            <person name="Koutsovoulos G."/>
            <person name="Danchin GJ E."/>
        </authorList>
    </citation>
    <scope>NUCLEOTIDE SEQUENCE [LARGE SCALE GENOMIC DNA]</scope>
</reference>
<dbReference type="GO" id="GO:0070593">
    <property type="term" value="P:dendrite self-avoidance"/>
    <property type="evidence" value="ECO:0007669"/>
    <property type="project" value="TreeGrafter"/>
</dbReference>